<evidence type="ECO:0000313" key="8">
    <source>
        <dbReference type="Proteomes" id="UP000186817"/>
    </source>
</evidence>
<dbReference type="Pfam" id="PF00929">
    <property type="entry name" value="RNase_T"/>
    <property type="match status" value="1"/>
</dbReference>
<dbReference type="EMBL" id="LSRX01000198">
    <property type="protein sequence ID" value="OLQ04931.1"/>
    <property type="molecule type" value="Genomic_DNA"/>
</dbReference>
<dbReference type="OrthoDB" id="8191639at2759"/>
<dbReference type="SUPFAM" id="SSF53098">
    <property type="entry name" value="Ribonuclease H-like"/>
    <property type="match status" value="1"/>
</dbReference>
<keyword evidence="7" id="KW-0269">Exonuclease</keyword>
<dbReference type="PANTHER" id="PTHR12801">
    <property type="entry name" value="RNA EXONUCLEASE REXO1 / RECO3 FAMILY MEMBER-RELATED"/>
    <property type="match status" value="1"/>
</dbReference>
<dbReference type="GO" id="GO:0004527">
    <property type="term" value="F:exonuclease activity"/>
    <property type="evidence" value="ECO:0007669"/>
    <property type="project" value="UniProtKB-KW"/>
</dbReference>
<evidence type="ECO:0000256" key="4">
    <source>
        <dbReference type="ARBA" id="ARBA00025599"/>
    </source>
</evidence>
<dbReference type="AlphaFoldDB" id="A0A1Q9EC00"/>
<dbReference type="GO" id="GO:0006364">
    <property type="term" value="P:rRNA processing"/>
    <property type="evidence" value="ECO:0007669"/>
    <property type="project" value="UniProtKB-KW"/>
</dbReference>
<evidence type="ECO:0000256" key="3">
    <source>
        <dbReference type="ARBA" id="ARBA00022801"/>
    </source>
</evidence>
<evidence type="ECO:0000256" key="2">
    <source>
        <dbReference type="ARBA" id="ARBA00022722"/>
    </source>
</evidence>
<proteinExistence type="predicted"/>
<dbReference type="SMART" id="SM00479">
    <property type="entry name" value="EXOIII"/>
    <property type="match status" value="1"/>
</dbReference>
<keyword evidence="8" id="KW-1185">Reference proteome</keyword>
<dbReference type="Gene3D" id="3.30.420.10">
    <property type="entry name" value="Ribonuclease H-like superfamily/Ribonuclease H"/>
    <property type="match status" value="1"/>
</dbReference>
<evidence type="ECO:0000256" key="5">
    <source>
        <dbReference type="SAM" id="MobiDB-lite"/>
    </source>
</evidence>
<evidence type="ECO:0000313" key="7">
    <source>
        <dbReference type="EMBL" id="OLQ04931.1"/>
    </source>
</evidence>
<evidence type="ECO:0000256" key="1">
    <source>
        <dbReference type="ARBA" id="ARBA00022552"/>
    </source>
</evidence>
<feature type="region of interest" description="Disordered" evidence="5">
    <location>
        <begin position="12"/>
        <end position="32"/>
    </location>
</feature>
<feature type="region of interest" description="Disordered" evidence="5">
    <location>
        <begin position="209"/>
        <end position="237"/>
    </location>
</feature>
<accession>A0A1Q9EC00</accession>
<organism evidence="7 8">
    <name type="scientific">Symbiodinium microadriaticum</name>
    <name type="common">Dinoflagellate</name>
    <name type="synonym">Zooxanthella microadriatica</name>
    <dbReference type="NCBI Taxonomy" id="2951"/>
    <lineage>
        <taxon>Eukaryota</taxon>
        <taxon>Sar</taxon>
        <taxon>Alveolata</taxon>
        <taxon>Dinophyceae</taxon>
        <taxon>Suessiales</taxon>
        <taxon>Symbiodiniaceae</taxon>
        <taxon>Symbiodinium</taxon>
    </lineage>
</organism>
<keyword evidence="3" id="KW-0378">Hydrolase</keyword>
<dbReference type="InterPro" id="IPR036397">
    <property type="entry name" value="RNaseH_sf"/>
</dbReference>
<gene>
    <name evidence="7" type="primary">REX4</name>
    <name evidence="7" type="ORF">AK812_SmicGene11935</name>
</gene>
<feature type="domain" description="Exonuclease" evidence="6">
    <location>
        <begin position="76"/>
        <end position="213"/>
    </location>
</feature>
<comment type="function">
    <text evidence="4">Exoribonuclease involved in ribosome biosynthesis. Involved in the processing of ITS1, the internal transcribed spacer localized between the 18S and 5.8S rRNAs.</text>
</comment>
<dbReference type="GO" id="GO:0003676">
    <property type="term" value="F:nucleic acid binding"/>
    <property type="evidence" value="ECO:0007669"/>
    <property type="project" value="InterPro"/>
</dbReference>
<dbReference type="InterPro" id="IPR012337">
    <property type="entry name" value="RNaseH-like_sf"/>
</dbReference>
<reference evidence="7 8" key="1">
    <citation type="submission" date="2016-02" db="EMBL/GenBank/DDBJ databases">
        <title>Genome analysis of coral dinoflagellate symbionts highlights evolutionary adaptations to a symbiotic lifestyle.</title>
        <authorList>
            <person name="Aranda M."/>
            <person name="Li Y."/>
            <person name="Liew Y.J."/>
            <person name="Baumgarten S."/>
            <person name="Simakov O."/>
            <person name="Wilson M."/>
            <person name="Piel J."/>
            <person name="Ashoor H."/>
            <person name="Bougouffa S."/>
            <person name="Bajic V.B."/>
            <person name="Ryu T."/>
            <person name="Ravasi T."/>
            <person name="Bayer T."/>
            <person name="Micklem G."/>
            <person name="Kim H."/>
            <person name="Bhak J."/>
            <person name="Lajeunesse T.C."/>
            <person name="Voolstra C.R."/>
        </authorList>
    </citation>
    <scope>NUCLEOTIDE SEQUENCE [LARGE SCALE GENOMIC DNA]</scope>
    <source>
        <strain evidence="7 8">CCMP2467</strain>
    </source>
</reference>
<keyword evidence="2" id="KW-0540">Nuclease</keyword>
<sequence length="843" mass="93353">MGSKDVLKVLKKDAKARQKQHGSGSSKAVQAKAKPLEPAHKFFVSHNWKQLVQKRPELAPKAREAAAPRPPGCAANVVALDCEMVGVGPAGKESVLARVSIVDSEGKVLMDKFVRPQEFVTDFRTHITGITPGTFKRPGVISEEEARAEAAKVLDGKIVVGHGLQNDFQAVVSDEDAEVNGKTERFLHRPLQPGDVVSVDARQVRAVQLRRQSGQREEDPLPREFPLGLNTHGDVQPRREGLSLNEARGAIREGRVQIGGVPVGDPARWIPDPAAVQLLEPRPPAAEAEDAATLGVRVVQEERDFAVVWKPAGISVSDCAAMLPKMGVLSDEGYPKAASRVEQSLSGLVLVAKSSSGWFLLCRALGEDQEEPSESQAAWCHVLVVVDCDVSARRDAWRPADQRFELLRPRGSTRWIRGRGQLQVLECVCRAPLCGAKLFASALAALGYHILGSKGVRGRPLKSIIGWTLDLPHRTDFKVEPPAQLMKAFEDAREAWQRQKEAVARRLPTAKERVARSETAESALQYIDYNSFRKSMLTLKSPDALCRASFHVLGWLDWGATNMALGYFLGHMTGLTAELTALLVVADDDGVPEDLVVEGAGPTDWMRAMWNRIGSQQNYGRAVRSTSPCIMLHSRAIITPRSHQSSWRIPWRLDGVRRRRRALTVEGLNPRWFSKLAQAYGKDGDEVASRIGRWKLTLGGLEEAPGPDVGEPPRKQEEDKDAADLAELITDEDEAKQERAARARQEEDEEEWMTECFRREDAEARRQMAEYEAARYKDWENWEVLDHEPSPGNHKRLRLIARDSRGERVVAWRVSGGASVQLSLEQGTSRVPSRGCLRGAQES</sequence>
<evidence type="ECO:0000259" key="6">
    <source>
        <dbReference type="SMART" id="SM00479"/>
    </source>
</evidence>
<dbReference type="InterPro" id="IPR047021">
    <property type="entry name" value="REXO1/3/4-like"/>
</dbReference>
<keyword evidence="1" id="KW-0698">rRNA processing</keyword>
<name>A0A1Q9EC00_SYMMI</name>
<dbReference type="GO" id="GO:0005634">
    <property type="term" value="C:nucleus"/>
    <property type="evidence" value="ECO:0007669"/>
    <property type="project" value="TreeGrafter"/>
</dbReference>
<dbReference type="PANTHER" id="PTHR12801:SF45">
    <property type="entry name" value="RNA EXONUCLEASE 4"/>
    <property type="match status" value="1"/>
</dbReference>
<dbReference type="Proteomes" id="UP000186817">
    <property type="component" value="Unassembled WGS sequence"/>
</dbReference>
<comment type="caution">
    <text evidence="7">The sequence shown here is derived from an EMBL/GenBank/DDBJ whole genome shotgun (WGS) entry which is preliminary data.</text>
</comment>
<protein>
    <submittedName>
        <fullName evidence="7">RNA exonuclease 4</fullName>
    </submittedName>
</protein>
<feature type="region of interest" description="Disordered" evidence="5">
    <location>
        <begin position="701"/>
        <end position="721"/>
    </location>
</feature>
<dbReference type="InterPro" id="IPR013520">
    <property type="entry name" value="Ribonucl_H"/>
</dbReference>